<reference evidence="1 2" key="1">
    <citation type="submission" date="2016-10" db="EMBL/GenBank/DDBJ databases">
        <title>Reductive evolution of mitochondrial metabolism and differential evolution of invasion-related proteins in Cryptosporidium.</title>
        <authorList>
            <person name="Liu S."/>
            <person name="Roellig D.M."/>
            <person name="Guo Y."/>
            <person name="Li N."/>
            <person name="Frace M.A."/>
            <person name="Tang K."/>
            <person name="Zhang L."/>
            <person name="Feng Y."/>
            <person name="Xiao L."/>
        </authorList>
    </citation>
    <scope>NUCLEOTIDE SEQUENCE [LARGE SCALE GENOMIC DNA]</scope>
    <source>
        <strain evidence="1">30847</strain>
    </source>
</reference>
<organism evidence="1 2">
    <name type="scientific">Cryptosporidium andersoni</name>
    <dbReference type="NCBI Taxonomy" id="117008"/>
    <lineage>
        <taxon>Eukaryota</taxon>
        <taxon>Sar</taxon>
        <taxon>Alveolata</taxon>
        <taxon>Apicomplexa</taxon>
        <taxon>Conoidasida</taxon>
        <taxon>Coccidia</taxon>
        <taxon>Eucoccidiorida</taxon>
        <taxon>Eimeriorina</taxon>
        <taxon>Cryptosporidiidae</taxon>
        <taxon>Cryptosporidium</taxon>
    </lineage>
</organism>
<proteinExistence type="predicted"/>
<dbReference type="Proteomes" id="UP000186804">
    <property type="component" value="Unassembled WGS sequence"/>
</dbReference>
<evidence type="ECO:0000313" key="1">
    <source>
        <dbReference type="EMBL" id="OII75609.1"/>
    </source>
</evidence>
<dbReference type="RefSeq" id="XP_067067455.1">
    <property type="nucleotide sequence ID" value="XM_067212908.1"/>
</dbReference>
<comment type="caution">
    <text evidence="1">The sequence shown here is derived from an EMBL/GenBank/DDBJ whole genome shotgun (WGS) entry which is preliminary data.</text>
</comment>
<keyword evidence="2" id="KW-1185">Reference proteome</keyword>
<accession>A0A1J4MN00</accession>
<dbReference type="OrthoDB" id="10323229at2759"/>
<dbReference type="AlphaFoldDB" id="A0A1J4MN00"/>
<dbReference type="VEuPathDB" id="CryptoDB:cand_026800"/>
<evidence type="ECO:0000313" key="2">
    <source>
        <dbReference type="Proteomes" id="UP000186804"/>
    </source>
</evidence>
<name>A0A1J4MN00_9CRYT</name>
<gene>
    <name evidence="1" type="ORF">cand_026800</name>
</gene>
<dbReference type="EMBL" id="LRBS01000086">
    <property type="protein sequence ID" value="OII75609.1"/>
    <property type="molecule type" value="Genomic_DNA"/>
</dbReference>
<dbReference type="GeneID" id="92366864"/>
<protein>
    <submittedName>
        <fullName evidence="1">Uncharacterized protein</fullName>
    </submittedName>
</protein>
<sequence length="596" mass="69436">MLDNYFLILWKYINIGILVILSHESIINYVGISFICNGEISISDTLQLKYNTDSYSSITSPTLSSIEYDKSDTSSNCMDDNLNNLNVLVNRLDIPIHKNKYPNTFKSNKYISFNTIEEHSNDDVDITNVFNNLMEENLMKGNQLKYVDNMKNYNIRTPKYQLAHGASYKKEYDKYLKKDKFIVLIITLKPFFTDNYNTVVNPNITLKVDNNIKINLLIKKVEDLFKRFFSNYRIIEIIHIRSHLILSDIPPYIKINSIGIKNGDKILIMYKDISEDLLLNENISLEENMSIDEDNLRNESPLTPIIELESDNINNDITQSLEYPQLDEDKNEIINEQELILDNNTISNSEIYIQNYTTNNNIQSQCFYILYIEGLDSLKSFNKSNLLNKEIIRFQEDNNCTLKGLLQISKAVIEKINTNFDILELRHLKTKQDLLIHKDLSIILSDIGVQKGDEISAIIFDRSILIPTSRLEKINQINIKDNQLNKNEKLINKENRIFSLIVYIRNPKFNRNYSRGLFNNTTDLNLKFYKHLKLYLNNHITVRNLIKKVIMYLKFPIQVHSLLICGDSFVDTSIDIPISLLPTSICNLNIEEIRSK</sequence>